<dbReference type="InterPro" id="IPR030841">
    <property type="entry name" value="NTH1"/>
</dbReference>
<comment type="caution">
    <text evidence="14">Lacks conserved residue(s) required for the propagation of feature annotation.</text>
</comment>
<proteinExistence type="inferred from homology"/>
<dbReference type="InterPro" id="IPR000445">
    <property type="entry name" value="HhH_motif"/>
</dbReference>
<evidence type="ECO:0000256" key="4">
    <source>
        <dbReference type="ARBA" id="ARBA00022723"/>
    </source>
</evidence>
<feature type="region of interest" description="Disordered" evidence="15">
    <location>
        <begin position="232"/>
        <end position="321"/>
    </location>
</feature>
<dbReference type="Gene3D" id="1.10.340.30">
    <property type="entry name" value="Hypothetical protein, domain 2"/>
    <property type="match status" value="1"/>
</dbReference>
<dbReference type="Pfam" id="PF00633">
    <property type="entry name" value="HHH"/>
    <property type="match status" value="1"/>
</dbReference>
<evidence type="ECO:0000256" key="5">
    <source>
        <dbReference type="ARBA" id="ARBA00022763"/>
    </source>
</evidence>
<dbReference type="InterPro" id="IPR003651">
    <property type="entry name" value="Endonuclease3_FeS-loop_motif"/>
</dbReference>
<evidence type="ECO:0000256" key="12">
    <source>
        <dbReference type="ARBA" id="ARBA00023295"/>
    </source>
</evidence>
<dbReference type="AlphaFoldDB" id="A0AAV5ADQ5"/>
<keyword evidence="16" id="KW-0732">Signal</keyword>
<dbReference type="InterPro" id="IPR023170">
    <property type="entry name" value="HhH_base_excis_C"/>
</dbReference>
<comment type="function">
    <text evidence="14">Bifunctional DNA N-glycosylase with associated apurinic/apyrimidinic (AP) lyase function that catalyzes the first step in base excision repair (BER), the primary repair pathway for the repair of oxidative DNA damage. The DNA N-glycosylase activity releases the damaged DNA base from DNA by cleaving the N-glycosidic bond, leaving an AP site. The AP lyase activity cleaves the phosphodiester bond 3' to the AP site by a beta-elimination. Primarily recognizes and repairs oxidative base damage of pyrimidines.</text>
</comment>
<dbReference type="GO" id="GO:0003677">
    <property type="term" value="F:DNA binding"/>
    <property type="evidence" value="ECO:0007669"/>
    <property type="project" value="UniProtKB-UniRule"/>
</dbReference>
<keyword evidence="12 14" id="KW-0326">Glycosidase</keyword>
<evidence type="ECO:0000256" key="8">
    <source>
        <dbReference type="ARBA" id="ARBA00023004"/>
    </source>
</evidence>
<dbReference type="Gene3D" id="1.10.1670.10">
    <property type="entry name" value="Helix-hairpin-Helix base-excision DNA repair enzymes (C-terminal)"/>
    <property type="match status" value="1"/>
</dbReference>
<dbReference type="InterPro" id="IPR003265">
    <property type="entry name" value="HhH-GPD_domain"/>
</dbReference>
<dbReference type="FunFam" id="1.10.1670.10:FF:000003">
    <property type="entry name" value="Endonuclease III homolog"/>
    <property type="match status" value="1"/>
</dbReference>
<dbReference type="EC" id="3.2.2.-" evidence="14"/>
<evidence type="ECO:0000256" key="7">
    <source>
        <dbReference type="ARBA" id="ARBA00022946"/>
    </source>
</evidence>
<evidence type="ECO:0000256" key="1">
    <source>
        <dbReference type="ARBA" id="ARBA00001966"/>
    </source>
</evidence>
<dbReference type="GO" id="GO:0006285">
    <property type="term" value="P:base-excision repair, AP site formation"/>
    <property type="evidence" value="ECO:0007669"/>
    <property type="project" value="UniProtKB-UniRule"/>
</dbReference>
<dbReference type="InterPro" id="IPR004036">
    <property type="entry name" value="Endonuclease-III-like_CS2"/>
</dbReference>
<comment type="similarity">
    <text evidence="2 14">Belongs to the Nth/MutY family.</text>
</comment>
<protein>
    <recommendedName>
        <fullName evidence="14">Endonuclease III homolog</fullName>
        <ecNumber evidence="14">3.2.2.-</ecNumber>
        <ecNumber evidence="14">4.2.99.18</ecNumber>
    </recommendedName>
    <alternativeName>
        <fullName evidence="14">Bifunctional DNA N-glycosylase/DNA-(apurinic or apyrimidinic site) lyase</fullName>
        <shortName evidence="14">DNA glycosylase/AP lyase</shortName>
    </alternativeName>
</protein>
<name>A0AAV5ADQ5_9AGAM</name>
<feature type="compositionally biased region" description="Basic residues" evidence="15">
    <location>
        <begin position="283"/>
        <end position="292"/>
    </location>
</feature>
<keyword evidence="14" id="KW-0539">Nucleus</keyword>
<evidence type="ECO:0000256" key="13">
    <source>
        <dbReference type="ARBA" id="ARBA00044632"/>
    </source>
</evidence>
<organism evidence="18 19">
    <name type="scientific">Clathrus columnatus</name>
    <dbReference type="NCBI Taxonomy" id="1419009"/>
    <lineage>
        <taxon>Eukaryota</taxon>
        <taxon>Fungi</taxon>
        <taxon>Dikarya</taxon>
        <taxon>Basidiomycota</taxon>
        <taxon>Agaricomycotina</taxon>
        <taxon>Agaricomycetes</taxon>
        <taxon>Phallomycetidae</taxon>
        <taxon>Phallales</taxon>
        <taxon>Clathraceae</taxon>
        <taxon>Clathrus</taxon>
    </lineage>
</organism>
<dbReference type="SMART" id="SM00525">
    <property type="entry name" value="FES"/>
    <property type="match status" value="1"/>
</dbReference>
<sequence>MSRIRTVLLFIYLLQSQCAWAQSNTVELYIPGRDPSSSDETLTASLIGGSGSPTSTFLLTAGESIGDGSNDETPSATTAQVISTQTADDGSAEIDIIGCQVSSEVSNCVATRIISDSSGQTTTTFGFNEVASPVTVVAVGFTASVTTLTQPQPSSPADSPGSASVTTPPTMAPPLPSSTTTSPQPGVTLKSNGTNIMNIATPSSKTAKILFRNISVKSHHTPHEESVTVFEKTEEKEEENIRVASSSKTLRKRITSPVSDAKPSTIKLEDEIEDIIKPQTPQKPKRNTRKRKETTDADGSPSPRKSKTIRLALDTPHPPPHNWEKVYSAIKEMRKNGGAPVDEMGCHMAGGPVEDPKTKRFVILISLMLSSQTKDEVTHVAVKNLRTALGELTPENLAVADDSVISNAIEKVGFWRRKTQYIKQAARKILDEFGGEIPDTLEGLCSLSGVGPKMAFLALQVAWNRNEGIGVDVHVHRITNRLGWHKPPTKDPEQTRLNLQSWLPKDLHTDINPLLVGFGQTICLPVGPRCDACTLSNDLCPSAVIKPKSRTRGRLIAKVNVEIEDDKQTVEKTIKAESEAVDIGNSNASSIESLVKSP</sequence>
<accession>A0AAV5ADQ5</accession>
<feature type="domain" description="HhH-GPD" evidence="17">
    <location>
        <begin position="369"/>
        <end position="521"/>
    </location>
</feature>
<comment type="subcellular location">
    <subcellularLocation>
        <location evidence="14">Nucleus</location>
    </subcellularLocation>
    <subcellularLocation>
        <location evidence="14">Mitochondrion</location>
    </subcellularLocation>
</comment>
<keyword evidence="11 14" id="KW-0456">Lyase</keyword>
<dbReference type="HAMAP" id="MF_03183">
    <property type="entry name" value="Endonuclease_III_Nth"/>
    <property type="match status" value="1"/>
</dbReference>
<keyword evidence="3" id="KW-0004">4Fe-4S</keyword>
<keyword evidence="5 14" id="KW-0227">DNA damage</keyword>
<feature type="compositionally biased region" description="Low complexity" evidence="15">
    <location>
        <begin position="177"/>
        <end position="188"/>
    </location>
</feature>
<evidence type="ECO:0000256" key="3">
    <source>
        <dbReference type="ARBA" id="ARBA00022485"/>
    </source>
</evidence>
<evidence type="ECO:0000256" key="11">
    <source>
        <dbReference type="ARBA" id="ARBA00023239"/>
    </source>
</evidence>
<evidence type="ECO:0000256" key="2">
    <source>
        <dbReference type="ARBA" id="ARBA00008343"/>
    </source>
</evidence>
<keyword evidence="9" id="KW-0411">Iron-sulfur</keyword>
<evidence type="ECO:0000256" key="6">
    <source>
        <dbReference type="ARBA" id="ARBA00022801"/>
    </source>
</evidence>
<dbReference type="SMART" id="SM00478">
    <property type="entry name" value="ENDO3c"/>
    <property type="match status" value="1"/>
</dbReference>
<keyword evidence="7" id="KW-0809">Transit peptide</keyword>
<comment type="catalytic activity">
    <reaction evidence="13 14">
        <text>2'-deoxyribonucleotide-(2'-deoxyribose 5'-phosphate)-2'-deoxyribonucleotide-DNA = a 3'-end 2'-deoxyribonucleotide-(2,3-dehydro-2,3-deoxyribose 5'-phosphate)-DNA + a 5'-end 5'-phospho-2'-deoxyribonucleoside-DNA + H(+)</text>
        <dbReference type="Rhea" id="RHEA:66592"/>
        <dbReference type="Rhea" id="RHEA-COMP:13180"/>
        <dbReference type="Rhea" id="RHEA-COMP:16897"/>
        <dbReference type="Rhea" id="RHEA-COMP:17067"/>
        <dbReference type="ChEBI" id="CHEBI:15378"/>
        <dbReference type="ChEBI" id="CHEBI:136412"/>
        <dbReference type="ChEBI" id="CHEBI:157695"/>
        <dbReference type="ChEBI" id="CHEBI:167181"/>
        <dbReference type="EC" id="4.2.99.18"/>
    </reaction>
</comment>
<evidence type="ECO:0000256" key="14">
    <source>
        <dbReference type="HAMAP-Rule" id="MF_03183"/>
    </source>
</evidence>
<keyword evidence="6 14" id="KW-0378">Hydrolase</keyword>
<dbReference type="PANTHER" id="PTHR43286:SF1">
    <property type="entry name" value="ENDONUCLEASE III-LIKE PROTEIN 1"/>
    <property type="match status" value="1"/>
</dbReference>
<dbReference type="PROSITE" id="PS01155">
    <property type="entry name" value="ENDONUCLEASE_III_2"/>
    <property type="match status" value="1"/>
</dbReference>
<dbReference type="GO" id="GO:0051539">
    <property type="term" value="F:4 iron, 4 sulfur cluster binding"/>
    <property type="evidence" value="ECO:0007669"/>
    <property type="project" value="UniProtKB-KW"/>
</dbReference>
<keyword evidence="19" id="KW-1185">Reference proteome</keyword>
<evidence type="ECO:0000256" key="9">
    <source>
        <dbReference type="ARBA" id="ARBA00023014"/>
    </source>
</evidence>
<dbReference type="EMBL" id="BPWL01000007">
    <property type="protein sequence ID" value="GJJ11842.1"/>
    <property type="molecule type" value="Genomic_DNA"/>
</dbReference>
<feature type="compositionally biased region" description="Low complexity" evidence="15">
    <location>
        <begin position="150"/>
        <end position="169"/>
    </location>
</feature>
<feature type="compositionally biased region" description="Basic and acidic residues" evidence="15">
    <location>
        <begin position="232"/>
        <end position="241"/>
    </location>
</feature>
<evidence type="ECO:0000313" key="18">
    <source>
        <dbReference type="EMBL" id="GJJ11842.1"/>
    </source>
</evidence>
<comment type="caution">
    <text evidence="18">The sequence shown here is derived from an EMBL/GenBank/DDBJ whole genome shotgun (WGS) entry which is preliminary data.</text>
</comment>
<evidence type="ECO:0000313" key="19">
    <source>
        <dbReference type="Proteomes" id="UP001050691"/>
    </source>
</evidence>
<reference evidence="18" key="1">
    <citation type="submission" date="2021-10" db="EMBL/GenBank/DDBJ databases">
        <title>De novo Genome Assembly of Clathrus columnatus (Basidiomycota, Fungi) Using Illumina and Nanopore Sequence Data.</title>
        <authorList>
            <person name="Ogiso-Tanaka E."/>
            <person name="Itagaki H."/>
            <person name="Hosoya T."/>
            <person name="Hosaka K."/>
        </authorList>
    </citation>
    <scope>NUCLEOTIDE SEQUENCE</scope>
    <source>
        <strain evidence="18">MO-923</strain>
    </source>
</reference>
<keyword evidence="8" id="KW-0408">Iron</keyword>
<dbReference type="GO" id="GO:0140078">
    <property type="term" value="F:class I DNA-(apurinic or apyrimidinic site) endonuclease activity"/>
    <property type="evidence" value="ECO:0007669"/>
    <property type="project" value="UniProtKB-EC"/>
</dbReference>
<dbReference type="EC" id="4.2.99.18" evidence="14"/>
<dbReference type="GO" id="GO:0005634">
    <property type="term" value="C:nucleus"/>
    <property type="evidence" value="ECO:0007669"/>
    <property type="project" value="UniProtKB-SubCell"/>
</dbReference>
<evidence type="ECO:0000256" key="15">
    <source>
        <dbReference type="SAM" id="MobiDB-lite"/>
    </source>
</evidence>
<dbReference type="SUPFAM" id="SSF48150">
    <property type="entry name" value="DNA-glycosylase"/>
    <property type="match status" value="1"/>
</dbReference>
<dbReference type="GO" id="GO:0006289">
    <property type="term" value="P:nucleotide-excision repair"/>
    <property type="evidence" value="ECO:0007669"/>
    <property type="project" value="TreeGrafter"/>
</dbReference>
<dbReference type="Proteomes" id="UP001050691">
    <property type="component" value="Unassembled WGS sequence"/>
</dbReference>
<dbReference type="CDD" id="cd00056">
    <property type="entry name" value="ENDO3c"/>
    <property type="match status" value="1"/>
</dbReference>
<feature type="region of interest" description="Disordered" evidence="15">
    <location>
        <begin position="148"/>
        <end position="194"/>
    </location>
</feature>
<dbReference type="Pfam" id="PF00730">
    <property type="entry name" value="HhH-GPD"/>
    <property type="match status" value="1"/>
</dbReference>
<dbReference type="GO" id="GO:0046872">
    <property type="term" value="F:metal ion binding"/>
    <property type="evidence" value="ECO:0007669"/>
    <property type="project" value="UniProtKB-KW"/>
</dbReference>
<dbReference type="InterPro" id="IPR011257">
    <property type="entry name" value="DNA_glycosylase"/>
</dbReference>
<evidence type="ECO:0000256" key="16">
    <source>
        <dbReference type="SAM" id="SignalP"/>
    </source>
</evidence>
<evidence type="ECO:0000259" key="17">
    <source>
        <dbReference type="SMART" id="SM00478"/>
    </source>
</evidence>
<evidence type="ECO:0000256" key="10">
    <source>
        <dbReference type="ARBA" id="ARBA00023204"/>
    </source>
</evidence>
<keyword evidence="14" id="KW-0496">Mitochondrion</keyword>
<comment type="cofactor">
    <cofactor evidence="1">
        <name>[4Fe-4S] cluster</name>
        <dbReference type="ChEBI" id="CHEBI:49883"/>
    </cofactor>
</comment>
<feature type="signal peptide" evidence="16">
    <location>
        <begin position="1"/>
        <end position="21"/>
    </location>
</feature>
<gene>
    <name evidence="14" type="primary">NTH1</name>
    <name evidence="18" type="ORF">Clacol_006080</name>
</gene>
<dbReference type="PANTHER" id="PTHR43286">
    <property type="entry name" value="ENDONUCLEASE III-LIKE PROTEIN 1"/>
    <property type="match status" value="1"/>
</dbReference>
<keyword evidence="4" id="KW-0479">Metal-binding</keyword>
<keyword evidence="10 14" id="KW-0234">DNA repair</keyword>
<dbReference type="GO" id="GO:0005739">
    <property type="term" value="C:mitochondrion"/>
    <property type="evidence" value="ECO:0007669"/>
    <property type="project" value="UniProtKB-SubCell"/>
</dbReference>
<dbReference type="GO" id="GO:0000703">
    <property type="term" value="F:oxidized pyrimidine nucleobase lesion DNA N-glycosylase activity"/>
    <property type="evidence" value="ECO:0007669"/>
    <property type="project" value="UniProtKB-UniRule"/>
</dbReference>
<dbReference type="FunFam" id="1.10.340.30:FF:000005">
    <property type="entry name" value="Endonuclease III-like protein 1"/>
    <property type="match status" value="1"/>
</dbReference>
<feature type="chain" id="PRO_5043820141" description="Endonuclease III homolog" evidence="16">
    <location>
        <begin position="22"/>
        <end position="598"/>
    </location>
</feature>